<keyword evidence="2" id="KW-1185">Reference proteome</keyword>
<reference evidence="2" key="1">
    <citation type="journal article" date="2024" name="Front. Bioeng. Biotechnol.">
        <title>Genome-scale model development and genomic sequencing of the oleaginous clade Lipomyces.</title>
        <authorList>
            <person name="Czajka J.J."/>
            <person name="Han Y."/>
            <person name="Kim J."/>
            <person name="Mondo S.J."/>
            <person name="Hofstad B.A."/>
            <person name="Robles A."/>
            <person name="Haridas S."/>
            <person name="Riley R."/>
            <person name="LaButti K."/>
            <person name="Pangilinan J."/>
            <person name="Andreopoulos W."/>
            <person name="Lipzen A."/>
            <person name="Yan J."/>
            <person name="Wang M."/>
            <person name="Ng V."/>
            <person name="Grigoriev I.V."/>
            <person name="Spatafora J.W."/>
            <person name="Magnuson J.K."/>
            <person name="Baker S.E."/>
            <person name="Pomraning K.R."/>
        </authorList>
    </citation>
    <scope>NUCLEOTIDE SEQUENCE [LARGE SCALE GENOMIC DNA]</scope>
    <source>
        <strain evidence="2">CBS 7786</strain>
    </source>
</reference>
<protein>
    <submittedName>
        <fullName evidence="1">Uncharacterized protein</fullName>
    </submittedName>
</protein>
<accession>A0ACC3T7I6</accession>
<comment type="caution">
    <text evidence="1">The sequence shown here is derived from an EMBL/GenBank/DDBJ whole genome shotgun (WGS) entry which is preliminary data.</text>
</comment>
<name>A0ACC3T7I6_LIPKO</name>
<sequence>MSSRVGRNETKPRGVQRATITPVGQDSVASLEIGGITRNSNTSSNLSIANSIGFTFTWTAPIPAVGSTDDSSEPDKDMNANYNRALNLLKNNPPEQRLDIQLPHAKYLELKEAFFKLYPESLELRYPSLSYNSFTGTVTVVTCPANVHESATGVISSAIYEYATQYLSMSTCSQELEVHIAWFGSTTTSNFRGPFEGSRKQPDGGVRYLGRGGKVTVVVEVGFSEDYTSLCRSKDVWIDGHGVNVFILVCLTERPRFKNPTTEYGDIGDVDAATALMWDSINETLDLNLSSNRNALFLYRGHKWTGKLKNAFIEIWRAGTSVSSKYHLIQNGHTCDDLPTTLGITIRDLFPDNVWRAANIADKVIPFNGTRYMKSLLGGMAGTAVDRFETFIRNGRGGRRRRGEEGGGRGGRASGSASGRGREYE</sequence>
<evidence type="ECO:0000313" key="1">
    <source>
        <dbReference type="EMBL" id="KAK9239525.1"/>
    </source>
</evidence>
<organism evidence="1 2">
    <name type="scientific">Lipomyces kononenkoae</name>
    <name type="common">Yeast</name>
    <dbReference type="NCBI Taxonomy" id="34357"/>
    <lineage>
        <taxon>Eukaryota</taxon>
        <taxon>Fungi</taxon>
        <taxon>Dikarya</taxon>
        <taxon>Ascomycota</taxon>
        <taxon>Saccharomycotina</taxon>
        <taxon>Lipomycetes</taxon>
        <taxon>Lipomycetales</taxon>
        <taxon>Lipomycetaceae</taxon>
        <taxon>Lipomyces</taxon>
    </lineage>
</organism>
<proteinExistence type="predicted"/>
<dbReference type="EMBL" id="MU971346">
    <property type="protein sequence ID" value="KAK9239525.1"/>
    <property type="molecule type" value="Genomic_DNA"/>
</dbReference>
<dbReference type="Proteomes" id="UP001433508">
    <property type="component" value="Unassembled WGS sequence"/>
</dbReference>
<gene>
    <name evidence="1" type="ORF">V1525DRAFT_339361</name>
</gene>
<evidence type="ECO:0000313" key="2">
    <source>
        <dbReference type="Proteomes" id="UP001433508"/>
    </source>
</evidence>